<feature type="chain" id="PRO_5026807182" description="Fibrinogen C-terminal domain-containing protein" evidence="1">
    <location>
        <begin position="21"/>
        <end position="415"/>
    </location>
</feature>
<keyword evidence="3" id="KW-1185">Reference proteome</keyword>
<dbReference type="OrthoDB" id="6060659at2759"/>
<dbReference type="EMBL" id="CACVKT020004431">
    <property type="protein sequence ID" value="CAC5389998.1"/>
    <property type="molecule type" value="Genomic_DNA"/>
</dbReference>
<protein>
    <recommendedName>
        <fullName evidence="4">Fibrinogen C-terminal domain-containing protein</fullName>
    </recommendedName>
</protein>
<name>A0A6J8C0U0_MYTCO</name>
<dbReference type="InterPro" id="IPR039051">
    <property type="entry name" value="SE-CTX-like"/>
</dbReference>
<accession>A0A6J8C0U0</accession>
<dbReference type="PANTHER" id="PTHR40472">
    <property type="entry name" value="RICIN B-TYPE LECTIN DOMAIN-CONTAINING PROTEIN"/>
    <property type="match status" value="1"/>
</dbReference>
<evidence type="ECO:0000313" key="2">
    <source>
        <dbReference type="EMBL" id="CAC5389998.1"/>
    </source>
</evidence>
<dbReference type="AlphaFoldDB" id="A0A6J8C0U0"/>
<organism evidence="2 3">
    <name type="scientific">Mytilus coruscus</name>
    <name type="common">Sea mussel</name>
    <dbReference type="NCBI Taxonomy" id="42192"/>
    <lineage>
        <taxon>Eukaryota</taxon>
        <taxon>Metazoa</taxon>
        <taxon>Spiralia</taxon>
        <taxon>Lophotrochozoa</taxon>
        <taxon>Mollusca</taxon>
        <taxon>Bivalvia</taxon>
        <taxon>Autobranchia</taxon>
        <taxon>Pteriomorphia</taxon>
        <taxon>Mytilida</taxon>
        <taxon>Mytiloidea</taxon>
        <taxon>Mytilidae</taxon>
        <taxon>Mytilinae</taxon>
        <taxon>Mytilus</taxon>
    </lineage>
</organism>
<sequence length="415" mass="48168">MALWSMWLLVLLAISSCSDAFSNSDKDKIKFGLQAGDAILQLLEEKKFGESLQKIGTSIGPFLGALGPFATLIMTFVPSSDPLKKMMADIDNRFDETKKQLKKIEGELKWHIIKTTYIPIELKIRSMTTVHKNLYNAKQVGFDSAKSHFIQLYLINFGTTCSDLYNLIMGISFDKSVATNFMEYVEYDRRKTQKFLMVVMGLFLQAVKLEISYHAISEQNVNYHEEYWKEKIQIVKTRFEEADRTCRDIYHKQLGRDIDHVAIDTYGESNGQFAEKLFKKIASKYYWRDWLVVAYNELRGYDKHCVSTSGGYTKFRTQGRNILVASVDSNVSVMDLQGAENDMESVAVSTYRRGWWMNHSSFKRRTAEEVYDDIDRNDARSIGVIKCYEGLSFYYTVRRFKYVSRCPDFNLFMWG</sequence>
<keyword evidence="1" id="KW-0732">Signal</keyword>
<gene>
    <name evidence="2" type="ORF">MCOR_25126</name>
</gene>
<feature type="signal peptide" evidence="1">
    <location>
        <begin position="1"/>
        <end position="20"/>
    </location>
</feature>
<evidence type="ECO:0008006" key="4">
    <source>
        <dbReference type="Google" id="ProtNLM"/>
    </source>
</evidence>
<dbReference type="Proteomes" id="UP000507470">
    <property type="component" value="Unassembled WGS sequence"/>
</dbReference>
<reference evidence="2 3" key="1">
    <citation type="submission" date="2020-06" db="EMBL/GenBank/DDBJ databases">
        <authorList>
            <person name="Li R."/>
            <person name="Bekaert M."/>
        </authorList>
    </citation>
    <scope>NUCLEOTIDE SEQUENCE [LARGE SCALE GENOMIC DNA]</scope>
    <source>
        <strain evidence="3">wild</strain>
    </source>
</reference>
<evidence type="ECO:0000313" key="3">
    <source>
        <dbReference type="Proteomes" id="UP000507470"/>
    </source>
</evidence>
<proteinExistence type="predicted"/>
<evidence type="ECO:0000256" key="1">
    <source>
        <dbReference type="SAM" id="SignalP"/>
    </source>
</evidence>
<dbReference type="PANTHER" id="PTHR40472:SF6">
    <property type="entry name" value="RICIN B-TYPE LECTIN DOMAIN-CONTAINING PROTEIN"/>
    <property type="match status" value="1"/>
</dbReference>